<evidence type="ECO:0000259" key="6">
    <source>
        <dbReference type="Pfam" id="PF14008"/>
    </source>
</evidence>
<dbReference type="EMBL" id="JAWDGP010003199">
    <property type="protein sequence ID" value="KAK3776584.1"/>
    <property type="molecule type" value="Genomic_DNA"/>
</dbReference>
<dbReference type="InterPro" id="IPR004843">
    <property type="entry name" value="Calcineurin-like_PHP"/>
</dbReference>
<evidence type="ECO:0000259" key="7">
    <source>
        <dbReference type="Pfam" id="PF16656"/>
    </source>
</evidence>
<sequence>MGIKGSMSLNASARFLFFLTCVLFGKFVHGNWNSSSYYDIEHRDPCLPEHVHISFGKTVLDIIVMWSSLGDCPGQVKYGMHPWGLEAFAKSTDIYFDEQNKKGLHYLHKAELKNLQAETTYYYIPISKGKQSGPFYFKTPKAETDWSPDFLMFGDLGIYSDTVPSLVNEALSGKYTALFHVGDFAYDLKNQDGQVGDYFMSLIEPAAAVIPYLTCPGNHEIDTDTFTHYRHRFAMPDTEWPIPLHKMWYSIDIGPVHFVSYSTEVFFTNFAMYVNDQREWLIRDLDQANKNRHNVPWVVVFGHRPLYCSTNIGDDCSKQDSLVRNGFEEVFYKMSVDIVVQGHEHNYERLWPVYRNNVTEYTYNNPSAPVQLISGAAGSAENVDHFPAQKRPQWSAFRLDNRAMNSYGRMLVVNESHVFWEQRSIFNHSTLDSIWIIKSKHLSEKNGTHPESGNMSEEAKHLLGQICRKSFLYCHPFEILVISGSMVVLIVASLAVRVVVRRKRKQNFTRTWSRLPDDLEEDDMVVGDVESLVQT</sequence>
<feature type="chain" id="PRO_5041779914" description="Purple acid phosphatase" evidence="3">
    <location>
        <begin position="31"/>
        <end position="535"/>
    </location>
</feature>
<evidence type="ECO:0000259" key="5">
    <source>
        <dbReference type="Pfam" id="PF00149"/>
    </source>
</evidence>
<evidence type="ECO:0000256" key="2">
    <source>
        <dbReference type="ARBA" id="ARBA00023180"/>
    </source>
</evidence>
<reference evidence="8" key="1">
    <citation type="journal article" date="2023" name="G3 (Bethesda)">
        <title>A reference genome for the long-term kleptoplast-retaining sea slug Elysia crispata morphotype clarki.</title>
        <authorList>
            <person name="Eastman K.E."/>
            <person name="Pendleton A.L."/>
            <person name="Shaikh M.A."/>
            <person name="Suttiyut T."/>
            <person name="Ogas R."/>
            <person name="Tomko P."/>
            <person name="Gavelis G."/>
            <person name="Widhalm J.R."/>
            <person name="Wisecaver J.H."/>
        </authorList>
    </citation>
    <scope>NUCLEOTIDE SEQUENCE</scope>
    <source>
        <strain evidence="8">ECLA1</strain>
    </source>
</reference>
<dbReference type="PANTHER" id="PTHR45867:SF10">
    <property type="entry name" value="PURPLE ACID PHOSPHATASE"/>
    <property type="match status" value="1"/>
</dbReference>
<dbReference type="Pfam" id="PF16656">
    <property type="entry name" value="Pur_ac_phosph_N"/>
    <property type="match status" value="1"/>
</dbReference>
<dbReference type="InterPro" id="IPR025733">
    <property type="entry name" value="PAPs_C"/>
</dbReference>
<keyword evidence="2" id="KW-0325">Glycoprotein</keyword>
<dbReference type="InterPro" id="IPR029052">
    <property type="entry name" value="Metallo-depent_PP-like"/>
</dbReference>
<evidence type="ECO:0000256" key="1">
    <source>
        <dbReference type="ARBA" id="ARBA00022729"/>
    </source>
</evidence>
<dbReference type="Proteomes" id="UP001283361">
    <property type="component" value="Unassembled WGS sequence"/>
</dbReference>
<comment type="caution">
    <text evidence="8">The sequence shown here is derived from an EMBL/GenBank/DDBJ whole genome shotgun (WGS) entry which is preliminary data.</text>
</comment>
<feature type="signal peptide" evidence="3">
    <location>
        <begin position="1"/>
        <end position="30"/>
    </location>
</feature>
<comment type="similarity">
    <text evidence="3">Belongs to the metallophosphoesterase superfamily. Purple acid phosphatase family.</text>
</comment>
<dbReference type="InterPro" id="IPR008963">
    <property type="entry name" value="Purple_acid_Pase-like_N"/>
</dbReference>
<dbReference type="Gene3D" id="2.60.40.380">
    <property type="entry name" value="Purple acid phosphatase-like, N-terminal"/>
    <property type="match status" value="1"/>
</dbReference>
<dbReference type="Pfam" id="PF00149">
    <property type="entry name" value="Metallophos"/>
    <property type="match status" value="1"/>
</dbReference>
<dbReference type="SUPFAM" id="SSF49363">
    <property type="entry name" value="Purple acid phosphatase, N-terminal domain"/>
    <property type="match status" value="1"/>
</dbReference>
<keyword evidence="4" id="KW-1133">Transmembrane helix</keyword>
<feature type="transmembrane region" description="Helical" evidence="4">
    <location>
        <begin position="479"/>
        <end position="500"/>
    </location>
</feature>
<dbReference type="AlphaFoldDB" id="A0AAE0ZW46"/>
<dbReference type="InterPro" id="IPR041792">
    <property type="entry name" value="MPP_PAP"/>
</dbReference>
<dbReference type="PANTHER" id="PTHR45867">
    <property type="entry name" value="PURPLE ACID PHOSPHATASE"/>
    <property type="match status" value="1"/>
</dbReference>
<keyword evidence="4" id="KW-0812">Transmembrane</keyword>
<keyword evidence="9" id="KW-1185">Reference proteome</keyword>
<evidence type="ECO:0000256" key="3">
    <source>
        <dbReference type="RuleBase" id="RU361203"/>
    </source>
</evidence>
<organism evidence="8 9">
    <name type="scientific">Elysia crispata</name>
    <name type="common">lettuce slug</name>
    <dbReference type="NCBI Taxonomy" id="231223"/>
    <lineage>
        <taxon>Eukaryota</taxon>
        <taxon>Metazoa</taxon>
        <taxon>Spiralia</taxon>
        <taxon>Lophotrochozoa</taxon>
        <taxon>Mollusca</taxon>
        <taxon>Gastropoda</taxon>
        <taxon>Heterobranchia</taxon>
        <taxon>Euthyneura</taxon>
        <taxon>Panpulmonata</taxon>
        <taxon>Sacoglossa</taxon>
        <taxon>Placobranchoidea</taxon>
        <taxon>Plakobranchidae</taxon>
        <taxon>Elysia</taxon>
    </lineage>
</organism>
<keyword evidence="1 3" id="KW-0732">Signal</keyword>
<dbReference type="GO" id="GO:0046872">
    <property type="term" value="F:metal ion binding"/>
    <property type="evidence" value="ECO:0007669"/>
    <property type="project" value="InterPro"/>
</dbReference>
<name>A0AAE0ZW46_9GAST</name>
<evidence type="ECO:0000313" key="9">
    <source>
        <dbReference type="Proteomes" id="UP001283361"/>
    </source>
</evidence>
<dbReference type="CDD" id="cd00839">
    <property type="entry name" value="MPP_PAPs"/>
    <property type="match status" value="1"/>
</dbReference>
<evidence type="ECO:0000256" key="4">
    <source>
        <dbReference type="SAM" id="Phobius"/>
    </source>
</evidence>
<feature type="domain" description="Calcineurin-like phosphoesterase" evidence="5">
    <location>
        <begin position="150"/>
        <end position="347"/>
    </location>
</feature>
<keyword evidence="3" id="KW-0378">Hydrolase</keyword>
<proteinExistence type="inferred from homology"/>
<protein>
    <recommendedName>
        <fullName evidence="3">Purple acid phosphatase</fullName>
        <ecNumber evidence="3">3.1.3.2</ecNumber>
    </recommendedName>
</protein>
<accession>A0AAE0ZW46</accession>
<comment type="catalytic activity">
    <reaction evidence="3">
        <text>a phosphate monoester + H2O = an alcohol + phosphate</text>
        <dbReference type="Rhea" id="RHEA:15017"/>
        <dbReference type="ChEBI" id="CHEBI:15377"/>
        <dbReference type="ChEBI" id="CHEBI:30879"/>
        <dbReference type="ChEBI" id="CHEBI:43474"/>
        <dbReference type="ChEBI" id="CHEBI:67140"/>
        <dbReference type="EC" id="3.1.3.2"/>
    </reaction>
</comment>
<evidence type="ECO:0000313" key="8">
    <source>
        <dbReference type="EMBL" id="KAK3776584.1"/>
    </source>
</evidence>
<gene>
    <name evidence="8" type="ORF">RRG08_037090</name>
</gene>
<dbReference type="Gene3D" id="3.60.21.10">
    <property type="match status" value="1"/>
</dbReference>
<dbReference type="SUPFAM" id="SSF56300">
    <property type="entry name" value="Metallo-dependent phosphatases"/>
    <property type="match status" value="1"/>
</dbReference>
<feature type="domain" description="Purple acid phosphatase C-terminal" evidence="6">
    <location>
        <begin position="368"/>
        <end position="433"/>
    </location>
</feature>
<dbReference type="InterPro" id="IPR015914">
    <property type="entry name" value="PAPs_N"/>
</dbReference>
<dbReference type="GO" id="GO:0003993">
    <property type="term" value="F:acid phosphatase activity"/>
    <property type="evidence" value="ECO:0007669"/>
    <property type="project" value="UniProtKB-EC"/>
</dbReference>
<dbReference type="Pfam" id="PF14008">
    <property type="entry name" value="Metallophos_C"/>
    <property type="match status" value="1"/>
</dbReference>
<feature type="domain" description="Purple acid phosphatase N-terminal" evidence="7">
    <location>
        <begin position="48"/>
        <end position="139"/>
    </location>
</feature>
<dbReference type="EC" id="3.1.3.2" evidence="3"/>
<keyword evidence="4" id="KW-0472">Membrane</keyword>